<dbReference type="STRING" id="1817824.A2751_03550"/>
<dbReference type="NCBIfam" id="TIGR02532">
    <property type="entry name" value="IV_pilin_GFxxxE"/>
    <property type="match status" value="1"/>
</dbReference>
<evidence type="ECO:0000256" key="5">
    <source>
        <dbReference type="ARBA" id="ARBA00023136"/>
    </source>
</evidence>
<keyword evidence="4 6" id="KW-1133">Transmembrane helix</keyword>
<comment type="caution">
    <text evidence="7">The sequence shown here is derived from an EMBL/GenBank/DDBJ whole genome shotgun (WGS) entry which is preliminary data.</text>
</comment>
<dbReference type="EMBL" id="MFEK01000014">
    <property type="protein sequence ID" value="OGE78205.1"/>
    <property type="molecule type" value="Genomic_DNA"/>
</dbReference>
<evidence type="ECO:0000256" key="4">
    <source>
        <dbReference type="ARBA" id="ARBA00022989"/>
    </source>
</evidence>
<evidence type="ECO:0000313" key="7">
    <source>
        <dbReference type="EMBL" id="OGE78205.1"/>
    </source>
</evidence>
<evidence type="ECO:0000256" key="2">
    <source>
        <dbReference type="ARBA" id="ARBA00022481"/>
    </source>
</evidence>
<proteinExistence type="predicted"/>
<dbReference type="AlphaFoldDB" id="A0A1F5NKN6"/>
<evidence type="ECO:0008006" key="9">
    <source>
        <dbReference type="Google" id="ProtNLM"/>
    </source>
</evidence>
<reference evidence="7 8" key="1">
    <citation type="journal article" date="2016" name="Nat. Commun.">
        <title>Thousands of microbial genomes shed light on interconnected biogeochemical processes in an aquifer system.</title>
        <authorList>
            <person name="Anantharaman K."/>
            <person name="Brown C.T."/>
            <person name="Hug L.A."/>
            <person name="Sharon I."/>
            <person name="Castelle C.J."/>
            <person name="Probst A.J."/>
            <person name="Thomas B.C."/>
            <person name="Singh A."/>
            <person name="Wilkins M.J."/>
            <person name="Karaoz U."/>
            <person name="Brodie E.L."/>
            <person name="Williams K.H."/>
            <person name="Hubbard S.S."/>
            <person name="Banfield J.F."/>
        </authorList>
    </citation>
    <scope>NUCLEOTIDE SEQUENCE [LARGE SCALE GENOMIC DNA]</scope>
</reference>
<gene>
    <name evidence="7" type="ORF">A2751_03550</name>
</gene>
<dbReference type="Proteomes" id="UP000176864">
    <property type="component" value="Unassembled WGS sequence"/>
</dbReference>
<dbReference type="InterPro" id="IPR012902">
    <property type="entry name" value="N_methyl_site"/>
</dbReference>
<name>A0A1F5NKN6_9BACT</name>
<comment type="subcellular location">
    <subcellularLocation>
        <location evidence="1">Membrane</location>
        <topology evidence="1">Single-pass membrane protein</topology>
    </subcellularLocation>
</comment>
<sequence>MVINRLMEKNQKAFTLIELLVVIAVIGLLASVVLVAMNNSRAKARDAKRIAEKKQAVTAFNLYYNDNGKWPLTVSSFTPSSNCLASSSETCWLGSRTGLDSLVSALSPYLSSLPTNNVPSGVRAYNRLLYTDNANAGDIVAGSPAGAWLIWVQETGMTPDKCASNIISNYSDGYLYCYEFLGPP</sequence>
<evidence type="ECO:0000313" key="8">
    <source>
        <dbReference type="Proteomes" id="UP000176864"/>
    </source>
</evidence>
<dbReference type="InterPro" id="IPR045584">
    <property type="entry name" value="Pilin-like"/>
</dbReference>
<dbReference type="SUPFAM" id="SSF54523">
    <property type="entry name" value="Pili subunits"/>
    <property type="match status" value="1"/>
</dbReference>
<keyword evidence="3 6" id="KW-0812">Transmembrane</keyword>
<dbReference type="Pfam" id="PF07963">
    <property type="entry name" value="N_methyl"/>
    <property type="match status" value="1"/>
</dbReference>
<evidence type="ECO:0000256" key="6">
    <source>
        <dbReference type="SAM" id="Phobius"/>
    </source>
</evidence>
<evidence type="ECO:0000256" key="1">
    <source>
        <dbReference type="ARBA" id="ARBA00004167"/>
    </source>
</evidence>
<accession>A0A1F5NKN6</accession>
<feature type="transmembrane region" description="Helical" evidence="6">
    <location>
        <begin position="13"/>
        <end position="36"/>
    </location>
</feature>
<dbReference type="PANTHER" id="PTHR30093">
    <property type="entry name" value="GENERAL SECRETION PATHWAY PROTEIN G"/>
    <property type="match status" value="1"/>
</dbReference>
<dbReference type="GO" id="GO:0016020">
    <property type="term" value="C:membrane"/>
    <property type="evidence" value="ECO:0007669"/>
    <property type="project" value="UniProtKB-SubCell"/>
</dbReference>
<keyword evidence="5 6" id="KW-0472">Membrane</keyword>
<organism evidence="7 8">
    <name type="scientific">Candidatus Doudnabacteria bacterium RIFCSPHIGHO2_01_FULL_46_14</name>
    <dbReference type="NCBI Taxonomy" id="1817824"/>
    <lineage>
        <taxon>Bacteria</taxon>
        <taxon>Candidatus Doudnaibacteriota</taxon>
    </lineage>
</organism>
<dbReference type="PANTHER" id="PTHR30093:SF44">
    <property type="entry name" value="TYPE II SECRETION SYSTEM CORE PROTEIN G"/>
    <property type="match status" value="1"/>
</dbReference>
<dbReference type="Gene3D" id="3.30.700.10">
    <property type="entry name" value="Glycoprotein, Type 4 Pilin"/>
    <property type="match status" value="1"/>
</dbReference>
<keyword evidence="2" id="KW-0488">Methylation</keyword>
<protein>
    <recommendedName>
        <fullName evidence="9">Type II secretion system protein GspG C-terminal domain-containing protein</fullName>
    </recommendedName>
</protein>
<evidence type="ECO:0000256" key="3">
    <source>
        <dbReference type="ARBA" id="ARBA00022692"/>
    </source>
</evidence>